<proteinExistence type="predicted"/>
<name>A0A3L8RA54_CHLGU</name>
<gene>
    <name evidence="3" type="ORF">DV515_00016901</name>
    <name evidence="2" type="ORF">DV515_00016908</name>
</gene>
<feature type="compositionally biased region" description="Basic and acidic residues" evidence="1">
    <location>
        <begin position="1"/>
        <end position="26"/>
    </location>
</feature>
<organism evidence="3 4">
    <name type="scientific">Chloebia gouldiae</name>
    <name type="common">Gouldian finch</name>
    <name type="synonym">Erythrura gouldiae</name>
    <dbReference type="NCBI Taxonomy" id="44316"/>
    <lineage>
        <taxon>Eukaryota</taxon>
        <taxon>Metazoa</taxon>
        <taxon>Chordata</taxon>
        <taxon>Craniata</taxon>
        <taxon>Vertebrata</taxon>
        <taxon>Euteleostomi</taxon>
        <taxon>Archelosauria</taxon>
        <taxon>Archosauria</taxon>
        <taxon>Dinosauria</taxon>
        <taxon>Saurischia</taxon>
        <taxon>Theropoda</taxon>
        <taxon>Coelurosauria</taxon>
        <taxon>Aves</taxon>
        <taxon>Neognathae</taxon>
        <taxon>Neoaves</taxon>
        <taxon>Telluraves</taxon>
        <taxon>Australaves</taxon>
        <taxon>Passeriformes</taxon>
        <taxon>Passeroidea</taxon>
        <taxon>Passeridae</taxon>
        <taxon>Chloebia</taxon>
    </lineage>
</organism>
<sequence length="206" mass="22092">MVLREPRSAPRSREQRRGWQEREQRARGGGIAGRSGGGHWELGLGSGIGHWELGLGTGSGIGHRQLVQGTGRWDWEVRADIGHHELALGADGTGIMGAGTGMLGTARQECSPRCRPREPRAPLRAPLPFQLRRLGPAPPRRAPPPPRAPPVPRRAMHVGNCSFPPVPPYLAGGCTDYSSRRAARPRMGSAAASGWGELRGPRGLRG</sequence>
<keyword evidence="4" id="KW-1185">Reference proteome</keyword>
<feature type="compositionally biased region" description="Gly residues" evidence="1">
    <location>
        <begin position="27"/>
        <end position="38"/>
    </location>
</feature>
<feature type="compositionally biased region" description="Low complexity" evidence="1">
    <location>
        <begin position="122"/>
        <end position="134"/>
    </location>
</feature>
<dbReference type="Proteomes" id="UP000276834">
    <property type="component" value="Unassembled WGS sequence"/>
</dbReference>
<accession>A0A3L8RA54</accession>
<dbReference type="EMBL" id="QUSF01000582">
    <property type="protein sequence ID" value="RLV76504.1"/>
    <property type="molecule type" value="Genomic_DNA"/>
</dbReference>
<evidence type="ECO:0000256" key="1">
    <source>
        <dbReference type="SAM" id="MobiDB-lite"/>
    </source>
</evidence>
<evidence type="ECO:0000313" key="2">
    <source>
        <dbReference type="EMBL" id="RLV76504.1"/>
    </source>
</evidence>
<evidence type="ECO:0000313" key="4">
    <source>
        <dbReference type="Proteomes" id="UP000276834"/>
    </source>
</evidence>
<evidence type="ECO:0000313" key="3">
    <source>
        <dbReference type="EMBL" id="RLV76511.1"/>
    </source>
</evidence>
<dbReference type="AlphaFoldDB" id="A0A3L8RA54"/>
<feature type="compositionally biased region" description="Basic and acidic residues" evidence="1">
    <location>
        <begin position="110"/>
        <end position="121"/>
    </location>
</feature>
<feature type="region of interest" description="Disordered" evidence="1">
    <location>
        <begin position="1"/>
        <end position="38"/>
    </location>
</feature>
<feature type="region of interest" description="Disordered" evidence="1">
    <location>
        <begin position="181"/>
        <end position="206"/>
    </location>
</feature>
<feature type="compositionally biased region" description="Pro residues" evidence="1">
    <location>
        <begin position="136"/>
        <end position="152"/>
    </location>
</feature>
<reference evidence="3 4" key="1">
    <citation type="journal article" date="2018" name="Proc. R. Soc. B">
        <title>A non-coding region near Follistatin controls head colour polymorphism in the Gouldian finch.</title>
        <authorList>
            <person name="Toomey M.B."/>
            <person name="Marques C.I."/>
            <person name="Andrade P."/>
            <person name="Araujo P.M."/>
            <person name="Sabatino S."/>
            <person name="Gazda M.A."/>
            <person name="Afonso S."/>
            <person name="Lopes R.J."/>
            <person name="Corbo J.C."/>
            <person name="Carneiro M."/>
        </authorList>
    </citation>
    <scope>NUCLEOTIDE SEQUENCE [LARGE SCALE GENOMIC DNA]</scope>
    <source>
        <strain evidence="3">Red01</strain>
        <tissue evidence="3">Muscle</tissue>
    </source>
</reference>
<comment type="caution">
    <text evidence="3">The sequence shown here is derived from an EMBL/GenBank/DDBJ whole genome shotgun (WGS) entry which is preliminary data.</text>
</comment>
<protein>
    <submittedName>
        <fullName evidence="3">Uncharacterized protein</fullName>
    </submittedName>
</protein>
<reference evidence="3" key="2">
    <citation type="submission" date="2018-08" db="EMBL/GenBank/DDBJ databases">
        <authorList>
            <person name="Sabatino S.J."/>
        </authorList>
    </citation>
    <scope>NUCLEOTIDE SEQUENCE</scope>
    <source>
        <strain evidence="3">Red01</strain>
        <tissue evidence="3">Muscle</tissue>
    </source>
</reference>
<dbReference type="EMBL" id="QUSF01000580">
    <property type="protein sequence ID" value="RLV76511.1"/>
    <property type="molecule type" value="Genomic_DNA"/>
</dbReference>
<feature type="region of interest" description="Disordered" evidence="1">
    <location>
        <begin position="110"/>
        <end position="152"/>
    </location>
</feature>